<evidence type="ECO:0000256" key="2">
    <source>
        <dbReference type="ARBA" id="ARBA00022598"/>
    </source>
</evidence>
<dbReference type="FunFam" id="3.30.930.10:FF:000017">
    <property type="entry name" value="Elongation factor P--(R)-beta-lysine ligase"/>
    <property type="match status" value="1"/>
</dbReference>
<dbReference type="RefSeq" id="WP_026860772.1">
    <property type="nucleotide sequence ID" value="NZ_PIQE01000003.1"/>
</dbReference>
<protein>
    <submittedName>
        <fullName evidence="7">Elongation factor P--(R)-beta-lysine ligase</fullName>
        <ecNumber evidence="7">6.1.1.6</ecNumber>
    </submittedName>
</protein>
<reference evidence="8" key="1">
    <citation type="journal article" date="2018" name="Front. Microbiol.">
        <title>Genome-Based Analysis Reveals the Taxonomy and Diversity of the Family Idiomarinaceae.</title>
        <authorList>
            <person name="Liu Y."/>
            <person name="Lai Q."/>
            <person name="Shao Z."/>
        </authorList>
    </citation>
    <scope>NUCLEOTIDE SEQUENCE [LARGE SCALE GENOMIC DNA]</scope>
    <source>
        <strain evidence="8">c121</strain>
    </source>
</reference>
<dbReference type="GO" id="GO:0006430">
    <property type="term" value="P:lysyl-tRNA aminoacylation"/>
    <property type="evidence" value="ECO:0007669"/>
    <property type="project" value="InterPro"/>
</dbReference>
<keyword evidence="7" id="KW-0648">Protein biosynthesis</keyword>
<dbReference type="PRINTS" id="PR00982">
    <property type="entry name" value="TRNASYNTHLYS"/>
</dbReference>
<dbReference type="PROSITE" id="PS50862">
    <property type="entry name" value="AA_TRNA_LIGASE_II"/>
    <property type="match status" value="1"/>
</dbReference>
<dbReference type="GO" id="GO:0005829">
    <property type="term" value="C:cytosol"/>
    <property type="evidence" value="ECO:0007669"/>
    <property type="project" value="TreeGrafter"/>
</dbReference>
<evidence type="ECO:0000256" key="1">
    <source>
        <dbReference type="ARBA" id="ARBA00011738"/>
    </source>
</evidence>
<comment type="subunit">
    <text evidence="1">Homodimer.</text>
</comment>
<dbReference type="GO" id="GO:0004824">
    <property type="term" value="F:lysine-tRNA ligase activity"/>
    <property type="evidence" value="ECO:0007669"/>
    <property type="project" value="UniProtKB-EC"/>
</dbReference>
<dbReference type="NCBIfam" id="TIGR00462">
    <property type="entry name" value="genX"/>
    <property type="match status" value="1"/>
</dbReference>
<keyword evidence="3" id="KW-0547">Nucleotide-binding</keyword>
<keyword evidence="4" id="KW-0067">ATP-binding</keyword>
<dbReference type="InterPro" id="IPR018149">
    <property type="entry name" value="Lys-tRNA-synth_II_C"/>
</dbReference>
<organism evidence="7 8">
    <name type="scientific">Pseudidiomarina sediminum</name>
    <dbReference type="NCBI Taxonomy" id="431675"/>
    <lineage>
        <taxon>Bacteria</taxon>
        <taxon>Pseudomonadati</taxon>
        <taxon>Pseudomonadota</taxon>
        <taxon>Gammaproteobacteria</taxon>
        <taxon>Alteromonadales</taxon>
        <taxon>Idiomarinaceae</taxon>
        <taxon>Pseudidiomarina</taxon>
    </lineage>
</organism>
<evidence type="ECO:0000256" key="3">
    <source>
        <dbReference type="ARBA" id="ARBA00022741"/>
    </source>
</evidence>
<dbReference type="InterPro" id="IPR004364">
    <property type="entry name" value="Aa-tRNA-synt_II"/>
</dbReference>
<evidence type="ECO:0000313" key="7">
    <source>
        <dbReference type="EMBL" id="RUO72303.1"/>
    </source>
</evidence>
<dbReference type="EC" id="6.1.1.6" evidence="7"/>
<dbReference type="Gene3D" id="3.30.930.10">
    <property type="entry name" value="Bira Bifunctional Protein, Domain 2"/>
    <property type="match status" value="1"/>
</dbReference>
<dbReference type="EMBL" id="PIQE01000003">
    <property type="protein sequence ID" value="RUO72303.1"/>
    <property type="molecule type" value="Genomic_DNA"/>
</dbReference>
<evidence type="ECO:0000256" key="4">
    <source>
        <dbReference type="ARBA" id="ARBA00022840"/>
    </source>
</evidence>
<dbReference type="InterPro" id="IPR006195">
    <property type="entry name" value="aa-tRNA-synth_II"/>
</dbReference>
<dbReference type="Pfam" id="PF00152">
    <property type="entry name" value="tRNA-synt_2"/>
    <property type="match status" value="1"/>
</dbReference>
<dbReference type="InterPro" id="IPR004525">
    <property type="entry name" value="EpmA"/>
</dbReference>
<dbReference type="PANTHER" id="PTHR42918:SF6">
    <property type="entry name" value="ELONGATION FACTOR P--(R)-BETA-LYSINE LIGASE"/>
    <property type="match status" value="1"/>
</dbReference>
<evidence type="ECO:0000256" key="5">
    <source>
        <dbReference type="ARBA" id="ARBA00052794"/>
    </source>
</evidence>
<evidence type="ECO:0000313" key="8">
    <source>
        <dbReference type="Proteomes" id="UP000287022"/>
    </source>
</evidence>
<keyword evidence="8" id="KW-1185">Reference proteome</keyword>
<accession>A0A432Z398</accession>
<dbReference type="NCBIfam" id="NF006828">
    <property type="entry name" value="PRK09350.1"/>
    <property type="match status" value="1"/>
</dbReference>
<sequence>MQRSSEWQPSATLDVLTARAALFASIRSFFADRKVLEVDTPLLGHFGVTDPHLSNLRTHLQGQSQSLALQTSPEYAMKRLLAAGSGCIYQLGKVFRNDELSRRHNPEFTMLEWYRVGFTAEQLIDEVDALLQATVQAPPLQQITYQQLFIDVLNVDPLAENAICALQQALGDSPELADWARQEDDLDTLLDGAMALVIEPQLERSVPIAVTHYPASQAALAQLCPADSRVALRFEVFYQGMELANGYQELTDASEQALRFNQDNQRRQQLGKPEQQGDPRLLAALQHGLPDCAGVALGVDRLLMVHLKREQIAEVLPFAIDRA</sequence>
<keyword evidence="2 7" id="KW-0436">Ligase</keyword>
<dbReference type="AlphaFoldDB" id="A0A432Z398"/>
<name>A0A432Z398_9GAMM</name>
<keyword evidence="7" id="KW-0251">Elongation factor</keyword>
<dbReference type="GO" id="GO:0003746">
    <property type="term" value="F:translation elongation factor activity"/>
    <property type="evidence" value="ECO:0007669"/>
    <property type="project" value="UniProtKB-KW"/>
</dbReference>
<dbReference type="GO" id="GO:0005524">
    <property type="term" value="F:ATP binding"/>
    <property type="evidence" value="ECO:0007669"/>
    <property type="project" value="UniProtKB-KW"/>
</dbReference>
<evidence type="ECO:0000259" key="6">
    <source>
        <dbReference type="PROSITE" id="PS50862"/>
    </source>
</evidence>
<dbReference type="PANTHER" id="PTHR42918">
    <property type="entry name" value="LYSYL-TRNA SYNTHETASE"/>
    <property type="match status" value="1"/>
</dbReference>
<proteinExistence type="predicted"/>
<feature type="domain" description="Aminoacyl-transfer RNA synthetases class-II family profile" evidence="6">
    <location>
        <begin position="19"/>
        <end position="317"/>
    </location>
</feature>
<gene>
    <name evidence="7" type="ORF">CWI80_09290</name>
</gene>
<dbReference type="Proteomes" id="UP000287022">
    <property type="component" value="Unassembled WGS sequence"/>
</dbReference>
<dbReference type="GO" id="GO:0000049">
    <property type="term" value="F:tRNA binding"/>
    <property type="evidence" value="ECO:0007669"/>
    <property type="project" value="TreeGrafter"/>
</dbReference>
<dbReference type="STRING" id="1122124.GCA_000423165_02061"/>
<comment type="caution">
    <text evidence="7">The sequence shown here is derived from an EMBL/GenBank/DDBJ whole genome shotgun (WGS) entry which is preliminary data.</text>
</comment>
<dbReference type="SUPFAM" id="SSF55681">
    <property type="entry name" value="Class II aaRS and biotin synthetases"/>
    <property type="match status" value="1"/>
</dbReference>
<dbReference type="InterPro" id="IPR045864">
    <property type="entry name" value="aa-tRNA-synth_II/BPL/LPL"/>
</dbReference>
<comment type="catalytic activity">
    <reaction evidence="5">
        <text>D-beta-lysine + L-lysyl-[protein] + ATP = N(6)-((3R)-3,6-diaminohexanoyl)-L-lysyl-[protein] + AMP + diphosphate + H(+)</text>
        <dbReference type="Rhea" id="RHEA:83435"/>
        <dbReference type="Rhea" id="RHEA-COMP:9752"/>
        <dbReference type="Rhea" id="RHEA-COMP:20131"/>
        <dbReference type="ChEBI" id="CHEBI:15378"/>
        <dbReference type="ChEBI" id="CHEBI:29969"/>
        <dbReference type="ChEBI" id="CHEBI:30616"/>
        <dbReference type="ChEBI" id="CHEBI:33019"/>
        <dbReference type="ChEBI" id="CHEBI:84138"/>
        <dbReference type="ChEBI" id="CHEBI:156053"/>
        <dbReference type="ChEBI" id="CHEBI:456215"/>
    </reaction>
    <physiologicalReaction direction="left-to-right" evidence="5">
        <dbReference type="Rhea" id="RHEA:83436"/>
    </physiologicalReaction>
</comment>